<comment type="similarity">
    <text evidence="1">Belongs to the IS150/IS1296 orfA family.</text>
</comment>
<keyword evidence="5" id="KW-1185">Reference proteome</keyword>
<dbReference type="InterPro" id="IPR036388">
    <property type="entry name" value="WH-like_DNA-bd_sf"/>
</dbReference>
<dbReference type="Proteomes" id="UP000003081">
    <property type="component" value="Unassembled WGS sequence"/>
</dbReference>
<dbReference type="GO" id="GO:0043565">
    <property type="term" value="F:sequence-specific DNA binding"/>
    <property type="evidence" value="ECO:0007669"/>
    <property type="project" value="InterPro"/>
</dbReference>
<keyword evidence="2" id="KW-0175">Coiled coil</keyword>
<dbReference type="HOGENOM" id="CLU_1450517_0_0_9"/>
<name>C4IDC1_CLOBU</name>
<evidence type="ECO:0000313" key="5">
    <source>
        <dbReference type="Proteomes" id="UP000003081"/>
    </source>
</evidence>
<dbReference type="InterPro" id="IPR010921">
    <property type="entry name" value="Trp_repressor/repl_initiator"/>
</dbReference>
<dbReference type="EMBL" id="ACOM01000002">
    <property type="protein sequence ID" value="EEP55924.1"/>
    <property type="molecule type" value="Genomic_DNA"/>
</dbReference>
<protein>
    <submittedName>
        <fullName evidence="4">Transposase</fullName>
    </submittedName>
</protein>
<feature type="non-terminal residue" evidence="4">
    <location>
        <position position="1"/>
    </location>
</feature>
<reference evidence="4 5" key="1">
    <citation type="submission" date="2009-08" db="EMBL/GenBank/DDBJ databases">
        <authorList>
            <person name="Shrivastava S."/>
            <person name="Brinkac L.B."/>
            <person name="Brown J.L."/>
            <person name="Bruce D.B."/>
            <person name="Detter C."/>
            <person name="Green L.D."/>
            <person name="Munk C.A."/>
            <person name="Rogers Y.C."/>
            <person name="Tapia R."/>
            <person name="Sims D.R."/>
            <person name="Smith L.A."/>
            <person name="Smith T.J."/>
            <person name="Sutton G."/>
            <person name="Brettin T."/>
        </authorList>
    </citation>
    <scope>NUCLEOTIDE SEQUENCE [LARGE SCALE GENOMIC DNA]</scope>
    <source>
        <strain evidence="5">E4 str. BoNT E BL5262</strain>
    </source>
</reference>
<sequence>KWITIYKGFGIEGFNKRNGNHKYTSELKEQAVTDYLSGNSSLMDICIKYKIRSHNQLLNWILKYNSHNKLKASETGGINIMTKGRTTTYKERIEIIKYCIENENNYAETAEKYRVSYQQVYSWIRKYQTQGIEALQDGRGKRKKESEMSELEKLKAKNKLLEAENRRQLMEIEFLKKLDEVERRRF</sequence>
<evidence type="ECO:0000256" key="1">
    <source>
        <dbReference type="ARBA" id="ARBA00038232"/>
    </source>
</evidence>
<feature type="coiled-coil region" evidence="2">
    <location>
        <begin position="144"/>
        <end position="178"/>
    </location>
</feature>
<dbReference type="InterPro" id="IPR055247">
    <property type="entry name" value="InsJ-like_HTH"/>
</dbReference>
<dbReference type="InterPro" id="IPR052057">
    <property type="entry name" value="IS150/IS1296_orfA-like"/>
</dbReference>
<feature type="domain" description="Insertion element IS150 protein InsJ-like helix-turn-helix" evidence="3">
    <location>
        <begin position="91"/>
        <end position="143"/>
    </location>
</feature>
<dbReference type="Pfam" id="PF13518">
    <property type="entry name" value="HTH_28"/>
    <property type="match status" value="1"/>
</dbReference>
<dbReference type="PANTHER" id="PTHR33795:SF1">
    <property type="entry name" value="INSERTION ELEMENT IS150 PROTEIN INSJ"/>
    <property type="match status" value="1"/>
</dbReference>
<dbReference type="RefSeq" id="WP_003413863.1">
    <property type="nucleotide sequence ID" value="NZ_ACOM01000002.1"/>
</dbReference>
<dbReference type="Gene3D" id="1.10.10.10">
    <property type="entry name" value="Winged helix-like DNA-binding domain superfamily/Winged helix DNA-binding domain"/>
    <property type="match status" value="2"/>
</dbReference>
<evidence type="ECO:0000256" key="2">
    <source>
        <dbReference type="SAM" id="Coils"/>
    </source>
</evidence>
<organism evidence="4 5">
    <name type="scientific">Clostridium butyricum E4 str. BoNT E BL5262</name>
    <dbReference type="NCBI Taxonomy" id="632245"/>
    <lineage>
        <taxon>Bacteria</taxon>
        <taxon>Bacillati</taxon>
        <taxon>Bacillota</taxon>
        <taxon>Clostridia</taxon>
        <taxon>Eubacteriales</taxon>
        <taxon>Clostridiaceae</taxon>
        <taxon>Clostridium</taxon>
    </lineage>
</organism>
<gene>
    <name evidence="4" type="ORF">CLP_3350</name>
</gene>
<evidence type="ECO:0000259" key="3">
    <source>
        <dbReference type="Pfam" id="PF13518"/>
    </source>
</evidence>
<comment type="caution">
    <text evidence="4">The sequence shown here is derived from an EMBL/GenBank/DDBJ whole genome shotgun (WGS) entry which is preliminary data.</text>
</comment>
<dbReference type="PANTHER" id="PTHR33795">
    <property type="entry name" value="INSERTION ELEMENT IS150 PROTEIN INSJ"/>
    <property type="match status" value="1"/>
</dbReference>
<dbReference type="SUPFAM" id="SSF48295">
    <property type="entry name" value="TrpR-like"/>
    <property type="match status" value="2"/>
</dbReference>
<proteinExistence type="inferred from homology"/>
<evidence type="ECO:0000313" key="4">
    <source>
        <dbReference type="EMBL" id="EEP55924.1"/>
    </source>
</evidence>
<accession>C4IDC1</accession>
<dbReference type="AlphaFoldDB" id="C4IDC1"/>